<reference evidence="10" key="1">
    <citation type="submission" date="2019-04" db="EMBL/GenBank/DDBJ databases">
        <authorList>
            <consortium name="Science for Life Laboratories"/>
        </authorList>
    </citation>
    <scope>NUCLEOTIDE SEQUENCE</scope>
    <source>
        <strain evidence="10">MBLW1</strain>
    </source>
</reference>
<keyword evidence="2" id="KW-1003">Cell membrane</keyword>
<evidence type="ECO:0000256" key="8">
    <source>
        <dbReference type="SAM" id="Phobius"/>
    </source>
</evidence>
<dbReference type="InterPro" id="IPR050297">
    <property type="entry name" value="LipidA_mod_glycosyltrf_83"/>
</dbReference>
<dbReference type="Proteomes" id="UP000464378">
    <property type="component" value="Chromosome"/>
</dbReference>
<evidence type="ECO:0000256" key="2">
    <source>
        <dbReference type="ARBA" id="ARBA00022475"/>
    </source>
</evidence>
<evidence type="ECO:0000313" key="10">
    <source>
        <dbReference type="EMBL" id="VIP04432.1"/>
    </source>
</evidence>
<dbReference type="AlphaFoldDB" id="A0A6C2YU76"/>
<feature type="transmembrane region" description="Helical" evidence="8">
    <location>
        <begin position="12"/>
        <end position="28"/>
    </location>
</feature>
<feature type="transmembrane region" description="Helical" evidence="8">
    <location>
        <begin position="86"/>
        <end position="104"/>
    </location>
</feature>
<evidence type="ECO:0000256" key="6">
    <source>
        <dbReference type="ARBA" id="ARBA00022989"/>
    </source>
</evidence>
<evidence type="ECO:0000256" key="3">
    <source>
        <dbReference type="ARBA" id="ARBA00022676"/>
    </source>
</evidence>
<gene>
    <name evidence="10" type="ORF">GMBLW1_47610</name>
</gene>
<dbReference type="RefSeq" id="WP_162659517.1">
    <property type="nucleotide sequence ID" value="NZ_LR593887.1"/>
</dbReference>
<feature type="transmembrane region" description="Helical" evidence="8">
    <location>
        <begin position="164"/>
        <end position="197"/>
    </location>
</feature>
<dbReference type="EMBL" id="LR586016">
    <property type="protein sequence ID" value="VIP04432.1"/>
    <property type="molecule type" value="Genomic_DNA"/>
</dbReference>
<feature type="transmembrane region" description="Helical" evidence="8">
    <location>
        <begin position="442"/>
        <end position="461"/>
    </location>
</feature>
<dbReference type="PANTHER" id="PTHR33908">
    <property type="entry name" value="MANNOSYLTRANSFERASE YKCB-RELATED"/>
    <property type="match status" value="1"/>
</dbReference>
<evidence type="ECO:0000256" key="5">
    <source>
        <dbReference type="ARBA" id="ARBA00022692"/>
    </source>
</evidence>
<evidence type="ECO:0000256" key="1">
    <source>
        <dbReference type="ARBA" id="ARBA00004651"/>
    </source>
</evidence>
<dbReference type="KEGG" id="tim:GMBLW1_47610"/>
<dbReference type="Pfam" id="PF13231">
    <property type="entry name" value="PMT_2"/>
    <property type="match status" value="1"/>
</dbReference>
<keyword evidence="5 8" id="KW-0812">Transmembrane</keyword>
<evidence type="ECO:0000256" key="7">
    <source>
        <dbReference type="ARBA" id="ARBA00023136"/>
    </source>
</evidence>
<accession>A0A6C2YU76</accession>
<keyword evidence="3" id="KW-0328">Glycosyltransferase</keyword>
<keyword evidence="6 8" id="KW-1133">Transmembrane helix</keyword>
<evidence type="ECO:0000313" key="11">
    <source>
        <dbReference type="Proteomes" id="UP000464378"/>
    </source>
</evidence>
<keyword evidence="7 8" id="KW-0472">Membrane</keyword>
<feature type="transmembrane region" description="Helical" evidence="8">
    <location>
        <begin position="116"/>
        <end position="136"/>
    </location>
</feature>
<feature type="transmembrane region" description="Helical" evidence="8">
    <location>
        <begin position="209"/>
        <end position="227"/>
    </location>
</feature>
<feature type="transmembrane region" description="Helical" evidence="8">
    <location>
        <begin position="315"/>
        <end position="334"/>
    </location>
</feature>
<protein>
    <recommendedName>
        <fullName evidence="9">Glycosyltransferase RgtA/B/C/D-like domain-containing protein</fullName>
    </recommendedName>
</protein>
<feature type="transmembrane region" description="Helical" evidence="8">
    <location>
        <begin position="412"/>
        <end position="430"/>
    </location>
</feature>
<organism evidence="10">
    <name type="scientific">Tuwongella immobilis</name>
    <dbReference type="NCBI Taxonomy" id="692036"/>
    <lineage>
        <taxon>Bacteria</taxon>
        <taxon>Pseudomonadati</taxon>
        <taxon>Planctomycetota</taxon>
        <taxon>Planctomycetia</taxon>
        <taxon>Gemmatales</taxon>
        <taxon>Gemmataceae</taxon>
        <taxon>Tuwongella</taxon>
    </lineage>
</organism>
<feature type="domain" description="Glycosyltransferase RgtA/B/C/D-like" evidence="9">
    <location>
        <begin position="66"/>
        <end position="226"/>
    </location>
</feature>
<feature type="transmembrane region" description="Helical" evidence="8">
    <location>
        <begin position="369"/>
        <end position="392"/>
    </location>
</feature>
<sequence length="584" mass="64507">MASVVSGRTGHYLLLLVVGVLLTLPNLGRPSLWDIDEGLNAEAAREMLEAGTWIVPTFNYELRAAKPVLLYWCQMLSYQVFGINEFGARFPSFLAGLVTMLLTYELARRMFTPSTGLLAGLVVGSAFEVCMLSHAATPDGLLLLFSTLTYVCFWFGSRNGSQAWWIPTAIACGFAVLTKGPVGVALPGTVLLAYFAWNRQLSRLFWDRRAILAWVIFLAIALPWYILVTVETKSAFIKEFLLKQNVNRFMAPMEHHSGPIFYHVVGLFIFFAPWSVVLAVTTWISIRQSATKRLMEPLSPEASQTIEASRNGVEAYRLLLCWIGAYLLFFSLAATKLPNYVLPLYPALAILTARMIDRWRTGELTLPRWAMPAGVGALALVGVILGTASVLLGGIVDVKIGKMPRLEGMREVLWVAAIPLLGAAIAAIYLRWNDRQRVVQAMTLTAVAFTGCVAAVASYALEPHKAPKAIAQELGLHQPDAEIRIGSLVWFQPSLVYYVQRQVTKLPDIPATIEFLKQPVPTYVLIHEKDYDRILPQLTVPHTVIGKRYDLYKNGHVVVLSNPAAQAARQPAGGAPAGVAWNDR</sequence>
<feature type="transmembrane region" description="Helical" evidence="8">
    <location>
        <begin position="260"/>
        <end position="286"/>
    </location>
</feature>
<evidence type="ECO:0000259" key="9">
    <source>
        <dbReference type="Pfam" id="PF13231"/>
    </source>
</evidence>
<dbReference type="EMBL" id="LR593887">
    <property type="protein sequence ID" value="VTS06226.1"/>
    <property type="molecule type" value="Genomic_DNA"/>
</dbReference>
<keyword evidence="11" id="KW-1185">Reference proteome</keyword>
<comment type="subcellular location">
    <subcellularLocation>
        <location evidence="1">Cell membrane</location>
        <topology evidence="1">Multi-pass membrane protein</topology>
    </subcellularLocation>
</comment>
<dbReference type="PANTHER" id="PTHR33908:SF3">
    <property type="entry name" value="UNDECAPRENYL PHOSPHATE-ALPHA-4-AMINO-4-DEOXY-L-ARABINOSE ARABINOSYL TRANSFERASE"/>
    <property type="match status" value="1"/>
</dbReference>
<dbReference type="InParanoid" id="A0A6C2YU76"/>
<dbReference type="GO" id="GO:0009103">
    <property type="term" value="P:lipopolysaccharide biosynthetic process"/>
    <property type="evidence" value="ECO:0007669"/>
    <property type="project" value="UniProtKB-ARBA"/>
</dbReference>
<dbReference type="GO" id="GO:0016763">
    <property type="term" value="F:pentosyltransferase activity"/>
    <property type="evidence" value="ECO:0007669"/>
    <property type="project" value="TreeGrafter"/>
</dbReference>
<evidence type="ECO:0000256" key="4">
    <source>
        <dbReference type="ARBA" id="ARBA00022679"/>
    </source>
</evidence>
<dbReference type="GO" id="GO:0005886">
    <property type="term" value="C:plasma membrane"/>
    <property type="evidence" value="ECO:0007669"/>
    <property type="project" value="UniProtKB-SubCell"/>
</dbReference>
<keyword evidence="4" id="KW-0808">Transferase</keyword>
<name>A0A6C2YU76_9BACT</name>
<dbReference type="InterPro" id="IPR038731">
    <property type="entry name" value="RgtA/B/C-like"/>
</dbReference>
<dbReference type="GO" id="GO:0010041">
    <property type="term" value="P:response to iron(III) ion"/>
    <property type="evidence" value="ECO:0007669"/>
    <property type="project" value="TreeGrafter"/>
</dbReference>
<proteinExistence type="predicted"/>